<dbReference type="PANTHER" id="PTHR11465">
    <property type="entry name" value="CATALASE"/>
    <property type="match status" value="1"/>
</dbReference>
<keyword evidence="3" id="KW-0479">Metal-binding</keyword>
<protein>
    <submittedName>
        <fullName evidence="8">Catalase</fullName>
    </submittedName>
</protein>
<dbReference type="PROSITE" id="PS51402">
    <property type="entry name" value="CATALASE_3"/>
    <property type="match status" value="1"/>
</dbReference>
<comment type="caution">
    <text evidence="8">The sequence shown here is derived from an EMBL/GenBank/DDBJ whole genome shotgun (WGS) entry which is preliminary data.</text>
</comment>
<gene>
    <name evidence="8" type="ORF">FB470_005554</name>
</gene>
<keyword evidence="1" id="KW-0575">Peroxidase</keyword>
<evidence type="ECO:0000259" key="7">
    <source>
        <dbReference type="SMART" id="SM01060"/>
    </source>
</evidence>
<dbReference type="PANTHER" id="PTHR11465:SF61">
    <property type="entry name" value="CATALASE"/>
    <property type="match status" value="1"/>
</dbReference>
<reference evidence="8 9" key="1">
    <citation type="submission" date="2023-07" db="EMBL/GenBank/DDBJ databases">
        <title>Sequencing the genomes of 1000 actinobacteria strains.</title>
        <authorList>
            <person name="Klenk H.-P."/>
        </authorList>
    </citation>
    <scope>NUCLEOTIDE SEQUENCE [LARGE SCALE GENOMIC DNA]</scope>
    <source>
        <strain evidence="8 9">DSM 45805</strain>
    </source>
</reference>
<dbReference type="Gene3D" id="2.40.180.10">
    <property type="entry name" value="Catalase core domain"/>
    <property type="match status" value="1"/>
</dbReference>
<sequence>MPEADAQTYRIHPFDITKVWPKSDYPLIEVGEIELNRNPENFFADVEQAAFSPANIVPGIGFSPDRLLQGRPFSYGDAARHRLGVNHHQIPVNRPRNPVNSYHRDGLGRVDGNHGGTLAYKPNSYGKWQEQPAFRQPPLPVGAVADNRDYRAEGSDYYSQPGELFRRMTPQQQALFDNTARAMAGVPREIQQRHIDNCTKADPSYGEGVAKAIDALGGPAGP</sequence>
<organism evidence="8 9">
    <name type="scientific">Amycolatopsis thermophila</name>
    <dbReference type="NCBI Taxonomy" id="206084"/>
    <lineage>
        <taxon>Bacteria</taxon>
        <taxon>Bacillati</taxon>
        <taxon>Actinomycetota</taxon>
        <taxon>Actinomycetes</taxon>
        <taxon>Pseudonocardiales</taxon>
        <taxon>Pseudonocardiaceae</taxon>
        <taxon>Amycolatopsis</taxon>
    </lineage>
</organism>
<dbReference type="PRINTS" id="PR00067">
    <property type="entry name" value="CATALASE"/>
</dbReference>
<accession>A0ABU0F1V2</accession>
<evidence type="ECO:0000313" key="8">
    <source>
        <dbReference type="EMBL" id="MDQ0381560.1"/>
    </source>
</evidence>
<keyword evidence="5" id="KW-0408">Iron</keyword>
<dbReference type="InterPro" id="IPR018028">
    <property type="entry name" value="Catalase"/>
</dbReference>
<evidence type="ECO:0000256" key="4">
    <source>
        <dbReference type="ARBA" id="ARBA00023002"/>
    </source>
</evidence>
<dbReference type="Proteomes" id="UP001229651">
    <property type="component" value="Unassembled WGS sequence"/>
</dbReference>
<keyword evidence="2" id="KW-0349">Heme</keyword>
<evidence type="ECO:0000256" key="5">
    <source>
        <dbReference type="ARBA" id="ARBA00023004"/>
    </source>
</evidence>
<name>A0ABU0F1V2_9PSEU</name>
<dbReference type="Pfam" id="PF00199">
    <property type="entry name" value="Catalase"/>
    <property type="match status" value="1"/>
</dbReference>
<evidence type="ECO:0000256" key="6">
    <source>
        <dbReference type="ARBA" id="ARBA00023324"/>
    </source>
</evidence>
<keyword evidence="6" id="KW-0376">Hydrogen peroxide</keyword>
<evidence type="ECO:0000256" key="3">
    <source>
        <dbReference type="ARBA" id="ARBA00022723"/>
    </source>
</evidence>
<feature type="domain" description="Catalase core" evidence="7">
    <location>
        <begin position="1"/>
        <end position="129"/>
    </location>
</feature>
<evidence type="ECO:0000313" key="9">
    <source>
        <dbReference type="Proteomes" id="UP001229651"/>
    </source>
</evidence>
<evidence type="ECO:0000256" key="2">
    <source>
        <dbReference type="ARBA" id="ARBA00022617"/>
    </source>
</evidence>
<evidence type="ECO:0000256" key="1">
    <source>
        <dbReference type="ARBA" id="ARBA00022559"/>
    </source>
</evidence>
<dbReference type="InterPro" id="IPR010582">
    <property type="entry name" value="Catalase_immune_responsive"/>
</dbReference>
<dbReference type="InterPro" id="IPR011614">
    <property type="entry name" value="Catalase_core"/>
</dbReference>
<keyword evidence="4" id="KW-0560">Oxidoreductase</keyword>
<dbReference type="Pfam" id="PF06628">
    <property type="entry name" value="Catalase-rel"/>
    <property type="match status" value="1"/>
</dbReference>
<dbReference type="SMART" id="SM01060">
    <property type="entry name" value="Catalase"/>
    <property type="match status" value="1"/>
</dbReference>
<keyword evidence="9" id="KW-1185">Reference proteome</keyword>
<proteinExistence type="predicted"/>
<dbReference type="EMBL" id="JAUSUT010000001">
    <property type="protein sequence ID" value="MDQ0381560.1"/>
    <property type="molecule type" value="Genomic_DNA"/>
</dbReference>
<dbReference type="SUPFAM" id="SSF56634">
    <property type="entry name" value="Heme-dependent catalase-like"/>
    <property type="match status" value="1"/>
</dbReference>
<dbReference type="InterPro" id="IPR020835">
    <property type="entry name" value="Catalase_sf"/>
</dbReference>